<accession>U4LB58</accession>
<reference evidence="2 3" key="1">
    <citation type="journal article" date="2013" name="PLoS Genet.">
        <title>The genome and development-dependent transcriptomes of Pyronema confluens: a window into fungal evolution.</title>
        <authorList>
            <person name="Traeger S."/>
            <person name="Altegoer F."/>
            <person name="Freitag M."/>
            <person name="Gabaldon T."/>
            <person name="Kempken F."/>
            <person name="Kumar A."/>
            <person name="Marcet-Houben M."/>
            <person name="Poggeler S."/>
            <person name="Stajich J.E."/>
            <person name="Nowrousian M."/>
        </authorList>
    </citation>
    <scope>NUCLEOTIDE SEQUENCE [LARGE SCALE GENOMIC DNA]</scope>
    <source>
        <strain evidence="3">CBS 100304</strain>
        <tissue evidence="2">Vegetative mycelium</tissue>
    </source>
</reference>
<proteinExistence type="predicted"/>
<evidence type="ECO:0000313" key="2">
    <source>
        <dbReference type="EMBL" id="CCX11351.1"/>
    </source>
</evidence>
<keyword evidence="3" id="KW-1185">Reference proteome</keyword>
<dbReference type="Proteomes" id="UP000018144">
    <property type="component" value="Unassembled WGS sequence"/>
</dbReference>
<protein>
    <submittedName>
        <fullName evidence="2">Uncharacterized protein</fullName>
    </submittedName>
</protein>
<evidence type="ECO:0000313" key="3">
    <source>
        <dbReference type="Proteomes" id="UP000018144"/>
    </source>
</evidence>
<dbReference type="AlphaFoldDB" id="U4LB58"/>
<feature type="compositionally biased region" description="Basic and acidic residues" evidence="1">
    <location>
        <begin position="97"/>
        <end position="121"/>
    </location>
</feature>
<dbReference type="EMBL" id="HF935612">
    <property type="protein sequence ID" value="CCX11351.1"/>
    <property type="molecule type" value="Genomic_DNA"/>
</dbReference>
<feature type="region of interest" description="Disordered" evidence="1">
    <location>
        <begin position="97"/>
        <end position="144"/>
    </location>
</feature>
<name>U4LB58_PYROM</name>
<evidence type="ECO:0000256" key="1">
    <source>
        <dbReference type="SAM" id="MobiDB-lite"/>
    </source>
</evidence>
<sequence>MPNKSTTATSSTGSFHTAPEVAADNNLASLHHTASTLFVARTARIFNTTNELLGDIKALLQTLVEEKGKDRQVLKELIEQHARMGEGMKRIAERQKFQEREGLTSESKQAYRESDAAKTDCLDSSQPDFGVTAIDTPDNTQSTEGMMEFEKMDDRRRILDMSDGEIENLWAGMDDLGMDVEFSQTQS</sequence>
<organism evidence="2 3">
    <name type="scientific">Pyronema omphalodes (strain CBS 100304)</name>
    <name type="common">Pyronema confluens</name>
    <dbReference type="NCBI Taxonomy" id="1076935"/>
    <lineage>
        <taxon>Eukaryota</taxon>
        <taxon>Fungi</taxon>
        <taxon>Dikarya</taxon>
        <taxon>Ascomycota</taxon>
        <taxon>Pezizomycotina</taxon>
        <taxon>Pezizomycetes</taxon>
        <taxon>Pezizales</taxon>
        <taxon>Pyronemataceae</taxon>
        <taxon>Pyronema</taxon>
    </lineage>
</organism>
<gene>
    <name evidence="2" type="ORF">PCON_10945</name>
</gene>